<reference evidence="1" key="1">
    <citation type="journal article" date="2020" name="mSystems">
        <title>Genome- and Community-Level Interaction Insights into Carbon Utilization and Element Cycling Functions of Hydrothermarchaeota in Hydrothermal Sediment.</title>
        <authorList>
            <person name="Zhou Z."/>
            <person name="Liu Y."/>
            <person name="Xu W."/>
            <person name="Pan J."/>
            <person name="Luo Z.H."/>
            <person name="Li M."/>
        </authorList>
    </citation>
    <scope>NUCLEOTIDE SEQUENCE [LARGE SCALE GENOMIC DNA]</scope>
    <source>
        <strain evidence="1">SpSt-885</strain>
    </source>
</reference>
<dbReference type="InterPro" id="IPR013419">
    <property type="entry name" value="CRISPR-assoc_prot_Cas7/Csh2"/>
</dbReference>
<dbReference type="AlphaFoldDB" id="A0A7J3SLG5"/>
<gene>
    <name evidence="1" type="primary">cas7b</name>
    <name evidence="1" type="ORF">ENW83_02325</name>
</gene>
<dbReference type="EMBL" id="DTLS01000064">
    <property type="protein sequence ID" value="HGZ60028.1"/>
    <property type="molecule type" value="Genomic_DNA"/>
</dbReference>
<comment type="caution">
    <text evidence="1">The sequence shown here is derived from an EMBL/GenBank/DDBJ whole genome shotgun (WGS) entry which is preliminary data.</text>
</comment>
<accession>A0A7J3SLG5</accession>
<organism evidence="1">
    <name type="scientific">Fervidicoccus fontis</name>
    <dbReference type="NCBI Taxonomy" id="683846"/>
    <lineage>
        <taxon>Archaea</taxon>
        <taxon>Thermoproteota</taxon>
        <taxon>Thermoprotei</taxon>
        <taxon>Fervidicoccales</taxon>
        <taxon>Fervidicoccaceae</taxon>
        <taxon>Fervidicoccus</taxon>
    </lineage>
</organism>
<protein>
    <submittedName>
        <fullName evidence="1">Type I-B CRISPR-associated protein Cas7/Csh2</fullName>
    </submittedName>
</protein>
<name>A0A7J3SLG5_9CREN</name>
<evidence type="ECO:0000313" key="1">
    <source>
        <dbReference type="EMBL" id="HGZ60028.1"/>
    </source>
</evidence>
<dbReference type="InterPro" id="IPR006482">
    <property type="entry name" value="Cas7_Csh2/Csh2"/>
</dbReference>
<dbReference type="Pfam" id="PF05107">
    <property type="entry name" value="Cas_Cas7"/>
    <property type="match status" value="1"/>
</dbReference>
<dbReference type="NCBIfam" id="TIGR01595">
    <property type="entry name" value="cas_CT1132"/>
    <property type="match status" value="1"/>
</dbReference>
<sequence>MIPNSEILLIYEARLCNPNGDPDEENRPRIDPKTRVNLVSDLRLKRFFRDYVSEKFGEEFVYVTKIAGRNVRADQRVLLLGEEHVPPEEIDKRIKGGRERSELMKKAEDVPKKCIDARLFGAAVPIGAEERGGAGASIQFIGPVQFSWGFSLHPVELVESSTITSIFAGREAAEQYGTMGKDWRLYYSLIAFYGIISGRRASYTGLSEDDIKILDNFLWTSLTVQPTTRSKIGEKPHLYLRIEYKDADTLLGDLRGYLDVETKETVRSFSDVVLKFDRLVSVLKGNKDKVSTIHIRYSDEIKPFADDLSNAVGKEIVKELPSTLEESFILKVLKGNTI</sequence>
<proteinExistence type="predicted"/>
<dbReference type="NCBIfam" id="TIGR02590">
    <property type="entry name" value="cas_Csh2"/>
    <property type="match status" value="1"/>
</dbReference>
<dbReference type="GO" id="GO:0043571">
    <property type="term" value="P:maintenance of CRISPR repeat elements"/>
    <property type="evidence" value="ECO:0007669"/>
    <property type="project" value="InterPro"/>
</dbReference>